<keyword evidence="4 8" id="KW-0560">Oxidoreductase</keyword>
<protein>
    <submittedName>
        <fullName evidence="9">Cytochrome P450</fullName>
    </submittedName>
</protein>
<evidence type="ECO:0000313" key="10">
    <source>
        <dbReference type="Proteomes" id="UP000217954"/>
    </source>
</evidence>
<evidence type="ECO:0000256" key="5">
    <source>
        <dbReference type="ARBA" id="ARBA00023004"/>
    </source>
</evidence>
<dbReference type="GO" id="GO:0020037">
    <property type="term" value="F:heme binding"/>
    <property type="evidence" value="ECO:0007669"/>
    <property type="project" value="InterPro"/>
</dbReference>
<dbReference type="KEGG" id="mste:MSTE_00877"/>
<name>A0A1Z4ETD8_9MYCO</name>
<dbReference type="GO" id="GO:0005506">
    <property type="term" value="F:iron ion binding"/>
    <property type="evidence" value="ECO:0007669"/>
    <property type="project" value="InterPro"/>
</dbReference>
<dbReference type="Pfam" id="PF00067">
    <property type="entry name" value="p450"/>
    <property type="match status" value="1"/>
</dbReference>
<proteinExistence type="inferred from homology"/>
<dbReference type="InterPro" id="IPR050196">
    <property type="entry name" value="Cytochrome_P450_Monoox"/>
</dbReference>
<dbReference type="Gene3D" id="1.10.630.10">
    <property type="entry name" value="Cytochrome P450"/>
    <property type="match status" value="1"/>
</dbReference>
<reference evidence="9 10" key="2">
    <citation type="journal article" date="2017" name="Int. J. Syst. Evol. Microbiol.">
        <title>Mycobacterium stephanolepidis sp. nov., a rapidly growing species related to Mycobacterium chelonae, isolated from marine teleost fish, Stephanolepis cirrhifer.</title>
        <authorList>
            <person name="Fukano H."/>
            <person name="Wada S."/>
            <person name="Kurata O."/>
            <person name="Katayama K."/>
            <person name="Fujiwara N."/>
            <person name="Hoshino Y."/>
        </authorList>
    </citation>
    <scope>NUCLEOTIDE SEQUENCE [LARGE SCALE GENOMIC DNA]</scope>
    <source>
        <strain evidence="9 10">NJB0901</strain>
    </source>
</reference>
<evidence type="ECO:0000256" key="8">
    <source>
        <dbReference type="RuleBase" id="RU000461"/>
    </source>
</evidence>
<evidence type="ECO:0000256" key="2">
    <source>
        <dbReference type="ARBA" id="ARBA00022617"/>
    </source>
</evidence>
<keyword evidence="2 7" id="KW-0349">Heme</keyword>
<dbReference type="AlphaFoldDB" id="A0A1Z4ETD8"/>
<feature type="binding site" description="axial binding residue" evidence="7">
    <location>
        <position position="141"/>
    </location>
    <ligand>
        <name>heme</name>
        <dbReference type="ChEBI" id="CHEBI:30413"/>
    </ligand>
    <ligandPart>
        <name>Fe</name>
        <dbReference type="ChEBI" id="CHEBI:18248"/>
    </ligandPart>
</feature>
<evidence type="ECO:0000256" key="7">
    <source>
        <dbReference type="PIRSR" id="PIRSR602403-1"/>
    </source>
</evidence>
<dbReference type="PRINTS" id="PR00385">
    <property type="entry name" value="P450"/>
</dbReference>
<comment type="similarity">
    <text evidence="1 8">Belongs to the cytochrome P450 family.</text>
</comment>
<sequence>MIFVLFAAHDTSTTLTTMAYYLARHREWQEKARQQSMALDGEIGHDTLEQLTELDPVMRESLRLNPPVPTLAREALRDNEVDGHFVPKGAFVLVTPAAVHHNPSVWKDPYRFDPERFSPERHEDKAHRFAWIPFGAGVHKCIGLHFAQMEIKIVMHHLLRDYEWAIAPDYQWKLDPTTLGMPRDGLAVTLNAR</sequence>
<dbReference type="GO" id="GO:0004497">
    <property type="term" value="F:monooxygenase activity"/>
    <property type="evidence" value="ECO:0007669"/>
    <property type="project" value="UniProtKB-KW"/>
</dbReference>
<dbReference type="EMBL" id="AP018165">
    <property type="protein sequence ID" value="BAX96212.1"/>
    <property type="molecule type" value="Genomic_DNA"/>
</dbReference>
<keyword evidence="10" id="KW-1185">Reference proteome</keyword>
<gene>
    <name evidence="9" type="ORF">MSTE_00877</name>
</gene>
<dbReference type="PANTHER" id="PTHR24291">
    <property type="entry name" value="CYTOCHROME P450 FAMILY 4"/>
    <property type="match status" value="1"/>
</dbReference>
<keyword evidence="5 7" id="KW-0408">Iron</keyword>
<dbReference type="PANTHER" id="PTHR24291:SF50">
    <property type="entry name" value="BIFUNCTIONAL ALBAFLAVENONE MONOOXYGENASE_TERPENE SYNTHASE"/>
    <property type="match status" value="1"/>
</dbReference>
<dbReference type="PRINTS" id="PR00465">
    <property type="entry name" value="EP450IV"/>
</dbReference>
<comment type="cofactor">
    <cofactor evidence="7">
        <name>heme</name>
        <dbReference type="ChEBI" id="CHEBI:30413"/>
    </cofactor>
</comment>
<evidence type="ECO:0000256" key="4">
    <source>
        <dbReference type="ARBA" id="ARBA00023002"/>
    </source>
</evidence>
<keyword evidence="6 8" id="KW-0503">Monooxygenase</keyword>
<dbReference type="GO" id="GO:0016705">
    <property type="term" value="F:oxidoreductase activity, acting on paired donors, with incorporation or reduction of molecular oxygen"/>
    <property type="evidence" value="ECO:0007669"/>
    <property type="project" value="InterPro"/>
</dbReference>
<dbReference type="InterPro" id="IPR017972">
    <property type="entry name" value="Cyt_P450_CS"/>
</dbReference>
<evidence type="ECO:0000256" key="1">
    <source>
        <dbReference type="ARBA" id="ARBA00010617"/>
    </source>
</evidence>
<dbReference type="Proteomes" id="UP000217954">
    <property type="component" value="Chromosome"/>
</dbReference>
<evidence type="ECO:0000256" key="3">
    <source>
        <dbReference type="ARBA" id="ARBA00022723"/>
    </source>
</evidence>
<dbReference type="SUPFAM" id="SSF48264">
    <property type="entry name" value="Cytochrome P450"/>
    <property type="match status" value="1"/>
</dbReference>
<dbReference type="InterPro" id="IPR001128">
    <property type="entry name" value="Cyt_P450"/>
</dbReference>
<evidence type="ECO:0000256" key="6">
    <source>
        <dbReference type="ARBA" id="ARBA00023033"/>
    </source>
</evidence>
<reference evidence="10" key="1">
    <citation type="journal article" date="2017" name="Genome Announc.">
        <title>Complete Genome Sequence of Mycobacterium stephanolepidis.</title>
        <authorList>
            <person name="Fukano H."/>
            <person name="Yoshida M."/>
            <person name="Katayama Y."/>
            <person name="Omatsu T."/>
            <person name="Mizutani T."/>
            <person name="Kurata O."/>
            <person name="Wada S."/>
            <person name="Hoshino Y."/>
        </authorList>
    </citation>
    <scope>NUCLEOTIDE SEQUENCE [LARGE SCALE GENOMIC DNA]</scope>
    <source>
        <strain evidence="10">NJB0901</strain>
    </source>
</reference>
<accession>A0A1Z4ETD8</accession>
<evidence type="ECO:0000313" key="9">
    <source>
        <dbReference type="EMBL" id="BAX96212.1"/>
    </source>
</evidence>
<dbReference type="InterPro" id="IPR036396">
    <property type="entry name" value="Cyt_P450_sf"/>
</dbReference>
<dbReference type="InterPro" id="IPR002403">
    <property type="entry name" value="Cyt_P450_E_grp-IV"/>
</dbReference>
<keyword evidence="3 7" id="KW-0479">Metal-binding</keyword>
<organism evidence="9 10">
    <name type="scientific">[Mycobacterium] stephanolepidis</name>
    <dbReference type="NCBI Taxonomy" id="1520670"/>
    <lineage>
        <taxon>Bacteria</taxon>
        <taxon>Bacillati</taxon>
        <taxon>Actinomycetota</taxon>
        <taxon>Actinomycetes</taxon>
        <taxon>Mycobacteriales</taxon>
        <taxon>Mycobacteriaceae</taxon>
        <taxon>Mycobacteroides</taxon>
    </lineage>
</organism>
<dbReference type="PROSITE" id="PS00086">
    <property type="entry name" value="CYTOCHROME_P450"/>
    <property type="match status" value="1"/>
</dbReference>